<keyword evidence="2" id="KW-1185">Reference proteome</keyword>
<comment type="caution">
    <text evidence="1">The sequence shown here is derived from an EMBL/GenBank/DDBJ whole genome shotgun (WGS) entry which is preliminary data.</text>
</comment>
<proteinExistence type="predicted"/>
<gene>
    <name evidence="1" type="ORF">GCM10025770_12710</name>
</gene>
<dbReference type="EMBL" id="BAABLD010000005">
    <property type="protein sequence ID" value="GAA5162219.1"/>
    <property type="molecule type" value="Genomic_DNA"/>
</dbReference>
<name>A0ABP9QHW4_9RHOO</name>
<protein>
    <submittedName>
        <fullName evidence="1">Uncharacterized protein</fullName>
    </submittedName>
</protein>
<evidence type="ECO:0000313" key="1">
    <source>
        <dbReference type="EMBL" id="GAA5162219.1"/>
    </source>
</evidence>
<dbReference type="Proteomes" id="UP001500547">
    <property type="component" value="Unassembled WGS sequence"/>
</dbReference>
<reference evidence="2" key="1">
    <citation type="journal article" date="2019" name="Int. J. Syst. Evol. Microbiol.">
        <title>The Global Catalogue of Microorganisms (GCM) 10K type strain sequencing project: providing services to taxonomists for standard genome sequencing and annotation.</title>
        <authorList>
            <consortium name="The Broad Institute Genomics Platform"/>
            <consortium name="The Broad Institute Genome Sequencing Center for Infectious Disease"/>
            <person name="Wu L."/>
            <person name="Ma J."/>
        </authorList>
    </citation>
    <scope>NUCLEOTIDE SEQUENCE [LARGE SCALE GENOMIC DNA]</scope>
    <source>
        <strain evidence="2">JCM 18715</strain>
    </source>
</reference>
<evidence type="ECO:0000313" key="2">
    <source>
        <dbReference type="Proteomes" id="UP001500547"/>
    </source>
</evidence>
<accession>A0ABP9QHW4</accession>
<organism evidence="1 2">
    <name type="scientific">Viridibacterium curvum</name>
    <dbReference type="NCBI Taxonomy" id="1101404"/>
    <lineage>
        <taxon>Bacteria</taxon>
        <taxon>Pseudomonadati</taxon>
        <taxon>Pseudomonadota</taxon>
        <taxon>Betaproteobacteria</taxon>
        <taxon>Rhodocyclales</taxon>
        <taxon>Rhodocyclaceae</taxon>
        <taxon>Viridibacterium</taxon>
    </lineage>
</organism>
<sequence length="104" mass="11341">MSCFAYDLMGGVVHNPSKDEMQSLLSSVGAANAEHPDVSLNTEEGWSLSYSKAKNIAFENVETGEGPWHMTNIQIDQALSLWLLLSSGHIEDVKSKPWVDGYAG</sequence>
<dbReference type="RefSeq" id="WP_345532036.1">
    <property type="nucleotide sequence ID" value="NZ_BAABLD010000005.1"/>
</dbReference>